<evidence type="ECO:0000256" key="2">
    <source>
        <dbReference type="ARBA" id="ARBA00008351"/>
    </source>
</evidence>
<dbReference type="EMBL" id="CP147920">
    <property type="protein sequence ID" value="XAU14093.1"/>
    <property type="molecule type" value="Genomic_DNA"/>
</dbReference>
<comment type="similarity">
    <text evidence="2">Belongs to the NifW family.</text>
</comment>
<evidence type="ECO:0000313" key="7">
    <source>
        <dbReference type="Proteomes" id="UP001447842"/>
    </source>
</evidence>
<gene>
    <name evidence="6" type="ORF">WCY31_07465</name>
</gene>
<dbReference type="Pfam" id="PF03206">
    <property type="entry name" value="NifW"/>
    <property type="match status" value="1"/>
</dbReference>
<keyword evidence="5" id="KW-0535">Nitrogen fixation</keyword>
<comment type="subunit">
    <text evidence="3">Homotrimer; associates with NifD.</text>
</comment>
<evidence type="ECO:0000256" key="3">
    <source>
        <dbReference type="ARBA" id="ARBA00011284"/>
    </source>
</evidence>
<dbReference type="Proteomes" id="UP001447842">
    <property type="component" value="Chromosome"/>
</dbReference>
<evidence type="ECO:0000256" key="1">
    <source>
        <dbReference type="ARBA" id="ARBA00002247"/>
    </source>
</evidence>
<evidence type="ECO:0000256" key="4">
    <source>
        <dbReference type="ARBA" id="ARBA00016274"/>
    </source>
</evidence>
<keyword evidence="7" id="KW-1185">Reference proteome</keyword>
<protein>
    <recommendedName>
        <fullName evidence="4">Nitrogenase-stabilizing/protective protein NifW</fullName>
    </recommendedName>
</protein>
<evidence type="ECO:0000313" key="6">
    <source>
        <dbReference type="EMBL" id="XAU14093.1"/>
    </source>
</evidence>
<dbReference type="InterPro" id="IPR004893">
    <property type="entry name" value="NifW"/>
</dbReference>
<accession>A0ABZ3H8H3</accession>
<sequence>MMGTLEEFQSLTDAEDYFDFFDLDYDERLVYVKRFHILKEFGAMMDRAIGSELEGDEKMLEYYKFALITVYKNFENGYAPSAADVWDMFGKESGCGTCSTSDSCSDVEEVSNGVHACTSQADLSFN</sequence>
<evidence type="ECO:0000256" key="5">
    <source>
        <dbReference type="ARBA" id="ARBA00023231"/>
    </source>
</evidence>
<reference evidence="6 7" key="1">
    <citation type="submission" date="2024-03" db="EMBL/GenBank/DDBJ databases">
        <title>Sulfurimonas sp. HSL3-1.</title>
        <authorList>
            <person name="Wang S."/>
        </authorList>
    </citation>
    <scope>NUCLEOTIDE SEQUENCE [LARGE SCALE GENOMIC DNA]</scope>
    <source>
        <strain evidence="6 7">HSL3-1</strain>
    </source>
</reference>
<name>A0ABZ3H8H3_9BACT</name>
<comment type="function">
    <text evidence="1">May protect the nitrogenase Fe-Mo protein from oxidative damage.</text>
</comment>
<proteinExistence type="inferred from homology"/>
<dbReference type="RefSeq" id="WP_345969194.1">
    <property type="nucleotide sequence ID" value="NZ_CP147920.1"/>
</dbReference>
<organism evidence="6 7">
    <name type="scientific">Sulfurimonas diazotrophicus</name>
    <dbReference type="NCBI Taxonomy" id="3131939"/>
    <lineage>
        <taxon>Bacteria</taxon>
        <taxon>Pseudomonadati</taxon>
        <taxon>Campylobacterota</taxon>
        <taxon>Epsilonproteobacteria</taxon>
        <taxon>Campylobacterales</taxon>
        <taxon>Sulfurimonadaceae</taxon>
        <taxon>Sulfurimonas</taxon>
    </lineage>
</organism>